<comment type="caution">
    <text evidence="1">The sequence shown here is derived from an EMBL/GenBank/DDBJ whole genome shotgun (WGS) entry which is preliminary data.</text>
</comment>
<organism evidence="1">
    <name type="scientific">marine sediment metagenome</name>
    <dbReference type="NCBI Taxonomy" id="412755"/>
    <lineage>
        <taxon>unclassified sequences</taxon>
        <taxon>metagenomes</taxon>
        <taxon>ecological metagenomes</taxon>
    </lineage>
</organism>
<gene>
    <name evidence="1" type="ORF">S01H1_82736</name>
</gene>
<reference evidence="1" key="1">
    <citation type="journal article" date="2014" name="Front. Microbiol.">
        <title>High frequency of phylogenetically diverse reductive dehalogenase-homologous genes in deep subseafloor sedimentary metagenomes.</title>
        <authorList>
            <person name="Kawai M."/>
            <person name="Futagami T."/>
            <person name="Toyoda A."/>
            <person name="Takaki Y."/>
            <person name="Nishi S."/>
            <person name="Hori S."/>
            <person name="Arai W."/>
            <person name="Tsubouchi T."/>
            <person name="Morono Y."/>
            <person name="Uchiyama I."/>
            <person name="Ito T."/>
            <person name="Fujiyama A."/>
            <person name="Inagaki F."/>
            <person name="Takami H."/>
        </authorList>
    </citation>
    <scope>NUCLEOTIDE SEQUENCE</scope>
    <source>
        <strain evidence="1">Expedition CK06-06</strain>
    </source>
</reference>
<evidence type="ECO:0000313" key="1">
    <source>
        <dbReference type="EMBL" id="GAG51703.1"/>
    </source>
</evidence>
<proteinExistence type="predicted"/>
<dbReference type="AlphaFoldDB" id="X0YTN0"/>
<protein>
    <submittedName>
        <fullName evidence="1">Uncharacterized protein</fullName>
    </submittedName>
</protein>
<feature type="non-terminal residue" evidence="1">
    <location>
        <position position="1"/>
    </location>
</feature>
<sequence>HCKQKCKQTPGIRGVGRWMFGAEMAFLWG</sequence>
<accession>X0YTN0</accession>
<dbReference type="EMBL" id="BARS01056120">
    <property type="protein sequence ID" value="GAG51703.1"/>
    <property type="molecule type" value="Genomic_DNA"/>
</dbReference>
<name>X0YTN0_9ZZZZ</name>